<organism evidence="1 2">
    <name type="scientific">Leptospira biflexa serovar Patoc (strain Patoc 1 / ATCC 23582 / Paris)</name>
    <dbReference type="NCBI Taxonomy" id="456481"/>
    <lineage>
        <taxon>Bacteria</taxon>
        <taxon>Pseudomonadati</taxon>
        <taxon>Spirochaetota</taxon>
        <taxon>Spirochaetia</taxon>
        <taxon>Leptospirales</taxon>
        <taxon>Leptospiraceae</taxon>
        <taxon>Leptospira</taxon>
    </lineage>
</organism>
<dbReference type="RefSeq" id="WP_012389047.1">
    <property type="nucleotide sequence ID" value="NC_010602.1"/>
</dbReference>
<sequence>MNPFRLFFIVFVLSCHTKGNHPFFLNPSEMGDTPEFFFEYGSIGTPIETDKPNEFTHYQNGILCVFSIPIQLYNQELGAKFRICWKTDEKSAVRIQNGFTHLESKETEYLPFLEKGKDWNLSLSELGKWKGTHDPFPPILEWKNQIWSSGIVTYQTFAIPHPRFVQTKEFECEVIFRSYVLDVSENKTPILVFQFPCPNPDSILKTILSQNQTWFLQCETESPVVSELFRHSESSYQRFMEWQNPNDFVLCPSAKSIVREKEGEITNFQSEEFLKRSRLILPHGILLFSDDPRFQGIPIPKTFVSELGTREGFQFGNSFYDDLPFSFHQGENFFSIQTDSTSCRDQLNIWKTEQTFCGNPGLPNMLEKIPAKEQINGCTPTQIKLTEFYPGNHKETNFPLPAFFEFQNQGDDCDVSSLNWILDGAIYPFSAKEEILKQEDIILFTRERWLGWNFLERVKPFSIPKVSFQIPNFVIQNRKSKESIPYEPNANRFHLLRKGNQNIISIYTDGLEIPHPKSNSDENLQVFGFQLSPGKHQKTEIHWIGSKLLEFAKNPYPFFDFGFLELEEGIGAFQTEDQKEYFYWKPRALKLLSFAYGPSVCNGENLYHLPAGFFSDQFNSLTYKDQVTSAFVESRWSEDSLNEKSFGETRSLHPETSPIDFSSSVFPSPHCPGLWRSPGSEKHRSLELRKLTPEESYHSNLILDSFLEVQYGNLRQIFHVPIHFLSHLSFQLNLSSVILEHSEEQIYSYFSHPMLIEPIGFLEKKGPVQIEAIYPNPNVPQNEWIYICNRSMNPEDISQYFIEDETSSDQIVPYQTRFPGTNPKAKNGYGFVTNDTILWQGTCAWIVDPDGSDWYVPIFHSESDRLFTVISTQTIGNGISSGESIQLRKRVNGETILISSFGHKESASPFRKYVNSGEYLWLKKNSDGTKSKDFEIYREEN</sequence>
<dbReference type="OrthoDB" id="338098at2"/>
<evidence type="ECO:0000313" key="2">
    <source>
        <dbReference type="Proteomes" id="UP000001847"/>
    </source>
</evidence>
<dbReference type="AlphaFoldDB" id="B0SST7"/>
<dbReference type="BioCyc" id="LBIF456481:LEPBI_RS10250-MONOMER"/>
<name>B0SST7_LEPBP</name>
<evidence type="ECO:0000313" key="1">
    <source>
        <dbReference type="EMBL" id="ABZ98177.1"/>
    </source>
</evidence>
<dbReference type="KEGG" id="lbi:LEPBI_I2075"/>
<dbReference type="STRING" id="456481.LEPBI_I2075"/>
<gene>
    <name evidence="1" type="ordered locus">LEPBI_I2075</name>
</gene>
<proteinExistence type="predicted"/>
<accession>B0SST7</accession>
<protein>
    <submittedName>
        <fullName evidence="1">Uncharacterized protein</fullName>
    </submittedName>
</protein>
<dbReference type="NCBIfam" id="NF047473">
    <property type="entry name" value="lipo_LIC11755"/>
    <property type="match status" value="1"/>
</dbReference>
<keyword evidence="2" id="KW-1185">Reference proteome</keyword>
<reference evidence="1 2" key="1">
    <citation type="journal article" date="2008" name="PLoS ONE">
        <title>Genome sequence of the saprophyte Leptospira biflexa provides insights into the evolution of Leptospira and the pathogenesis of leptospirosis.</title>
        <authorList>
            <person name="Picardeau M."/>
            <person name="Bulach D.M."/>
            <person name="Bouchier C."/>
            <person name="Zuerner R.L."/>
            <person name="Zidane N."/>
            <person name="Wilson P.J."/>
            <person name="Creno S."/>
            <person name="Kuczek E.S."/>
            <person name="Bommezzadri S."/>
            <person name="Davis J.C."/>
            <person name="McGrath A."/>
            <person name="Johnson M.J."/>
            <person name="Boursaux-Eude C."/>
            <person name="Seemann T."/>
            <person name="Rouy Z."/>
            <person name="Coppel R.L."/>
            <person name="Rood J.I."/>
            <person name="Lajus A."/>
            <person name="Davies J.K."/>
            <person name="Medigue C."/>
            <person name="Adler B."/>
        </authorList>
    </citation>
    <scope>NUCLEOTIDE SEQUENCE [LARGE SCALE GENOMIC DNA]</scope>
    <source>
        <strain evidence="2">Patoc 1 / ATCC 23582 / Paris</strain>
    </source>
</reference>
<dbReference type="EMBL" id="CP000786">
    <property type="protein sequence ID" value="ABZ98177.1"/>
    <property type="molecule type" value="Genomic_DNA"/>
</dbReference>
<dbReference type="Proteomes" id="UP000001847">
    <property type="component" value="Chromosome I"/>
</dbReference>
<dbReference type="HOGENOM" id="CLU_298936_0_0_12"/>